<dbReference type="GO" id="GO:0003689">
    <property type="term" value="F:DNA clamp loader activity"/>
    <property type="evidence" value="ECO:0007669"/>
    <property type="project" value="UniProtKB-UniRule"/>
</dbReference>
<keyword evidence="3 4" id="KW-0235">DNA replication</keyword>
<feature type="compositionally biased region" description="Basic and acidic residues" evidence="5">
    <location>
        <begin position="89"/>
        <end position="105"/>
    </location>
</feature>
<dbReference type="OrthoDB" id="446168at2759"/>
<feature type="region of interest" description="Disordered" evidence="5">
    <location>
        <begin position="424"/>
        <end position="522"/>
    </location>
</feature>
<dbReference type="Gene3D" id="3.40.50.10190">
    <property type="entry name" value="BRCT domain"/>
    <property type="match status" value="1"/>
</dbReference>
<evidence type="ECO:0000256" key="2">
    <source>
        <dbReference type="ARBA" id="ARBA00020401"/>
    </source>
</evidence>
<dbReference type="InterPro" id="IPR008921">
    <property type="entry name" value="DNA_pol3_clamp-load_cplx_C"/>
</dbReference>
<comment type="similarity">
    <text evidence="1 4">Belongs to the activator 1 large subunit family.</text>
</comment>
<dbReference type="SMART" id="SM00382">
    <property type="entry name" value="AAA"/>
    <property type="match status" value="1"/>
</dbReference>
<dbReference type="InterPro" id="IPR013725">
    <property type="entry name" value="DNA_replication_fac_RFC1_C"/>
</dbReference>
<dbReference type="SMART" id="SM00292">
    <property type="entry name" value="BRCT"/>
    <property type="match status" value="1"/>
</dbReference>
<dbReference type="Gene3D" id="3.40.50.300">
    <property type="entry name" value="P-loop containing nucleotide triphosphate hydrolases"/>
    <property type="match status" value="1"/>
</dbReference>
<feature type="domain" description="BRCT" evidence="6">
    <location>
        <begin position="345"/>
        <end position="423"/>
    </location>
</feature>
<dbReference type="GO" id="GO:0005663">
    <property type="term" value="C:DNA replication factor C complex"/>
    <property type="evidence" value="ECO:0007669"/>
    <property type="project" value="InterPro"/>
</dbReference>
<dbReference type="KEGG" id="bany:112058392"/>
<dbReference type="InterPro" id="IPR001357">
    <property type="entry name" value="BRCT_dom"/>
</dbReference>
<evidence type="ECO:0000313" key="7">
    <source>
        <dbReference type="Proteomes" id="UP001652582"/>
    </source>
</evidence>
<dbReference type="AlphaFoldDB" id="A0A6J1PAY6"/>
<proteinExistence type="inferred from homology"/>
<dbReference type="Pfam" id="PF08519">
    <property type="entry name" value="RFC1"/>
    <property type="match status" value="1"/>
</dbReference>
<dbReference type="RefSeq" id="XP_023954959.2">
    <property type="nucleotide sequence ID" value="XM_024099191.2"/>
</dbReference>
<dbReference type="SUPFAM" id="SSF48019">
    <property type="entry name" value="post-AAA+ oligomerization domain-like"/>
    <property type="match status" value="1"/>
</dbReference>
<dbReference type="GO" id="GO:0005634">
    <property type="term" value="C:nucleus"/>
    <property type="evidence" value="ECO:0007669"/>
    <property type="project" value="UniProtKB-SubCell"/>
</dbReference>
<dbReference type="SUPFAM" id="SSF52113">
    <property type="entry name" value="BRCT domain"/>
    <property type="match status" value="1"/>
</dbReference>
<evidence type="ECO:0000259" key="6">
    <source>
        <dbReference type="PROSITE" id="PS50172"/>
    </source>
</evidence>
<feature type="region of interest" description="Disordered" evidence="5">
    <location>
        <begin position="1024"/>
        <end position="1101"/>
    </location>
</feature>
<gene>
    <name evidence="8" type="primary">LOC112058392</name>
</gene>
<evidence type="ECO:0000256" key="1">
    <source>
        <dbReference type="ARBA" id="ARBA00006116"/>
    </source>
</evidence>
<feature type="compositionally biased region" description="Basic and acidic residues" evidence="5">
    <location>
        <begin position="424"/>
        <end position="458"/>
    </location>
</feature>
<dbReference type="GO" id="GO:0006260">
    <property type="term" value="P:DNA replication"/>
    <property type="evidence" value="ECO:0007669"/>
    <property type="project" value="UniProtKB-KW"/>
</dbReference>
<keyword evidence="4" id="KW-0067">ATP-binding</keyword>
<protein>
    <recommendedName>
        <fullName evidence="2 4">Replication factor C subunit 1</fullName>
    </recommendedName>
</protein>
<dbReference type="Gene3D" id="1.10.8.60">
    <property type="match status" value="1"/>
</dbReference>
<dbReference type="InterPro" id="IPR012178">
    <property type="entry name" value="RFC1"/>
</dbReference>
<name>A0A6J1PAY6_BICAN</name>
<dbReference type="InterPro" id="IPR027417">
    <property type="entry name" value="P-loop_NTPase"/>
</dbReference>
<dbReference type="Proteomes" id="UP001652582">
    <property type="component" value="Chromosome 4"/>
</dbReference>
<feature type="region of interest" description="Disordered" evidence="5">
    <location>
        <begin position="123"/>
        <end position="267"/>
    </location>
</feature>
<dbReference type="Gene3D" id="1.20.272.10">
    <property type="match status" value="1"/>
</dbReference>
<dbReference type="GO" id="GO:0003677">
    <property type="term" value="F:DNA binding"/>
    <property type="evidence" value="ECO:0007669"/>
    <property type="project" value="UniProtKB-KW"/>
</dbReference>
<feature type="compositionally biased region" description="Basic and acidic residues" evidence="5">
    <location>
        <begin position="62"/>
        <end position="72"/>
    </location>
</feature>
<evidence type="ECO:0000313" key="8">
    <source>
        <dbReference type="RefSeq" id="XP_023954959.2"/>
    </source>
</evidence>
<feature type="compositionally biased region" description="Basic and acidic residues" evidence="5">
    <location>
        <begin position="175"/>
        <end position="230"/>
    </location>
</feature>
<evidence type="ECO:0000256" key="3">
    <source>
        <dbReference type="ARBA" id="ARBA00022705"/>
    </source>
</evidence>
<dbReference type="GeneID" id="112058392"/>
<keyword evidence="7" id="KW-1185">Reference proteome</keyword>
<dbReference type="GO" id="GO:0005524">
    <property type="term" value="F:ATP binding"/>
    <property type="evidence" value="ECO:0007669"/>
    <property type="project" value="UniProtKB-UniRule"/>
</dbReference>
<evidence type="ECO:0000256" key="5">
    <source>
        <dbReference type="SAM" id="MobiDB-lite"/>
    </source>
</evidence>
<feature type="compositionally biased region" description="Basic residues" evidence="5">
    <location>
        <begin position="36"/>
        <end position="45"/>
    </location>
</feature>
<feature type="compositionally biased region" description="Basic and acidic residues" evidence="5">
    <location>
        <begin position="126"/>
        <end position="153"/>
    </location>
</feature>
<comment type="subcellular location">
    <subcellularLocation>
        <location evidence="4">Nucleus</location>
    </subcellularLocation>
</comment>
<keyword evidence="4" id="KW-0539">Nucleus</keyword>
<keyword evidence="4" id="KW-0547">Nucleotide-binding</keyword>
<feature type="region of interest" description="Disordered" evidence="5">
    <location>
        <begin position="32"/>
        <end position="72"/>
    </location>
</feature>
<accession>A0A6J1PAY6</accession>
<feature type="compositionally biased region" description="Basic residues" evidence="5">
    <location>
        <begin position="1089"/>
        <end position="1101"/>
    </location>
</feature>
<feature type="compositionally biased region" description="Basic and acidic residues" evidence="5">
    <location>
        <begin position="467"/>
        <end position="479"/>
    </location>
</feature>
<dbReference type="Pfam" id="PF25361">
    <property type="entry name" value="AAA_lid_RFC1"/>
    <property type="match status" value="1"/>
</dbReference>
<dbReference type="InterPro" id="IPR036420">
    <property type="entry name" value="BRCT_dom_sf"/>
</dbReference>
<reference evidence="8" key="1">
    <citation type="submission" date="2025-08" db="UniProtKB">
        <authorList>
            <consortium name="RefSeq"/>
        </authorList>
    </citation>
    <scope>IDENTIFICATION</scope>
</reference>
<sequence length="1101" mass="123696">MSKDIRSFFTVKKAKKKIEDEDSDVIPESPEVTIVNKKKQSKKRRQIQDDSDEEIFSPSKKNKSESKPTLKEVKAVDIFGSTSIKRTEPLVKKSKKVTETGIHSDDEFEKSLLQIDEIDNLVCPKSPKEDNCISKIDVMDKPNEKSQNNHDLKQNLSKKEKKSITQKNVLDLTDNDQKTSDSKKIVPERSYFKDSVKKDKDSTTKKEINKNQNDDIVVDAKHQSKEHDLKQNCTSNGIKKEKEPQPSQKRKLDKLHNETNSIKTETIKKEKADYSEFLKDDEKINHEDKPSEPKQKKVKLDKSLNDSALTDEERHERKRYSAALYQKYLNRSGPKHLGSKEIPDGPPDCLKDCAFLLTGVLDSFERDEVVAAITKYGGCVKNGISKKVTHVLAGDDAGPAKLAKAQELGIKILNEDEFLKMIKHSDKKSSSTSKEIKKEDNIEKKISKRDKSKEKNTESRLGNNSNEKVKPKNDLKINDSKLSLTNGTNKRERSISPKKFYKQATDKSDIKPDAVVNSDPQKSSNLTNNCSLMWVDKYKPTSVKNIIGQNGEKSNVKKLSNWLTQWYVSRKAKIPKPSPWAKDDNGAYFKAALLSGPPGVGKTTTVSLVCKELGFDMVEFNASDTRSKTLIREQIGELLTTTSLSAYARGATGKGAVTKKHVLVMDEVDGMAGNEDRGGLQELISLIKSTSVPVICMCNDRNSEKMRSLVNYCYDLRFERPRVNQIMCAMLSVCFKEGVKVPNEVLTQLIEAAGHDVRQTLHMLSVWAADATRMDGERLKREAANVNKDMKMGPWEAIRRVFSAEDHRRMSIHDKSDLFFTDYSLMPLFVQENYLSVVPHGPGKASLSKLETLDRLSRAADSISAGDLVDARIRRNQAWSLLPIQAMYSSVIPGQEMEGHVAGQIQFPGWLGKNSRANKMRRLAQEIHAHTRLSTSGSKSSIYLDYSTHLRDAILTPLIRDKTDGVEQSLKVLESYNLLREDLDSLVELSLWPEMRNPTVLIDPKVKAALTRTYNKTASALPYAPGAVKKGRGADNEDNSQEDEEQVEEDSDPEHDAMIKKKKTKETEKAGPSRASGKAKKNAPSSPGKGKKGKTKTNNKR</sequence>
<evidence type="ECO:0000256" key="4">
    <source>
        <dbReference type="PIRNR" id="PIRNR036578"/>
    </source>
</evidence>
<feature type="compositionally biased region" description="Basic and acidic residues" evidence="5">
    <location>
        <begin position="1054"/>
        <end position="1071"/>
    </location>
</feature>
<feature type="region of interest" description="Disordered" evidence="5">
    <location>
        <begin position="279"/>
        <end position="317"/>
    </location>
</feature>
<dbReference type="Pfam" id="PF00533">
    <property type="entry name" value="BRCT"/>
    <property type="match status" value="1"/>
</dbReference>
<dbReference type="GO" id="GO:0016887">
    <property type="term" value="F:ATP hydrolysis activity"/>
    <property type="evidence" value="ECO:0007669"/>
    <property type="project" value="InterPro"/>
</dbReference>
<dbReference type="Pfam" id="PF00004">
    <property type="entry name" value="AAA"/>
    <property type="match status" value="1"/>
</dbReference>
<dbReference type="PIRSF" id="PIRSF036578">
    <property type="entry name" value="RFC1"/>
    <property type="match status" value="1"/>
</dbReference>
<dbReference type="PROSITE" id="PS50172">
    <property type="entry name" value="BRCT"/>
    <property type="match status" value="1"/>
</dbReference>
<feature type="compositionally biased region" description="Basic and acidic residues" evidence="5">
    <location>
        <begin position="279"/>
        <end position="304"/>
    </location>
</feature>
<dbReference type="GO" id="GO:0006281">
    <property type="term" value="P:DNA repair"/>
    <property type="evidence" value="ECO:0007669"/>
    <property type="project" value="InterPro"/>
</dbReference>
<dbReference type="SUPFAM" id="SSF52540">
    <property type="entry name" value="P-loop containing nucleoside triphosphate hydrolases"/>
    <property type="match status" value="1"/>
</dbReference>
<dbReference type="PANTHER" id="PTHR23389">
    <property type="entry name" value="CHROMOSOME TRANSMISSION FIDELITY FACTOR 18"/>
    <property type="match status" value="1"/>
</dbReference>
<dbReference type="CDD" id="cd00009">
    <property type="entry name" value="AAA"/>
    <property type="match status" value="1"/>
</dbReference>
<dbReference type="InterPro" id="IPR003593">
    <property type="entry name" value="AAA+_ATPase"/>
</dbReference>
<dbReference type="PANTHER" id="PTHR23389:SF6">
    <property type="entry name" value="REPLICATION FACTOR C SUBUNIT 1"/>
    <property type="match status" value="1"/>
</dbReference>
<feature type="region of interest" description="Disordered" evidence="5">
    <location>
        <begin position="89"/>
        <end position="109"/>
    </location>
</feature>
<organism evidence="7 8">
    <name type="scientific">Bicyclus anynana</name>
    <name type="common">Squinting bush brown butterfly</name>
    <dbReference type="NCBI Taxonomy" id="110368"/>
    <lineage>
        <taxon>Eukaryota</taxon>
        <taxon>Metazoa</taxon>
        <taxon>Ecdysozoa</taxon>
        <taxon>Arthropoda</taxon>
        <taxon>Hexapoda</taxon>
        <taxon>Insecta</taxon>
        <taxon>Pterygota</taxon>
        <taxon>Neoptera</taxon>
        <taxon>Endopterygota</taxon>
        <taxon>Lepidoptera</taxon>
        <taxon>Glossata</taxon>
        <taxon>Ditrysia</taxon>
        <taxon>Papilionoidea</taxon>
        <taxon>Nymphalidae</taxon>
        <taxon>Satyrinae</taxon>
        <taxon>Satyrini</taxon>
        <taxon>Mycalesina</taxon>
        <taxon>Bicyclus</taxon>
    </lineage>
</organism>
<dbReference type="InterPro" id="IPR003959">
    <property type="entry name" value="ATPase_AAA_core"/>
</dbReference>
<feature type="compositionally biased region" description="Acidic residues" evidence="5">
    <location>
        <begin position="1036"/>
        <end position="1053"/>
    </location>
</feature>